<dbReference type="SUPFAM" id="SSF48452">
    <property type="entry name" value="TPR-like"/>
    <property type="match status" value="1"/>
</dbReference>
<organism evidence="1 2">
    <name type="scientific">Virgibacillus natechei</name>
    <dbReference type="NCBI Taxonomy" id="1216297"/>
    <lineage>
        <taxon>Bacteria</taxon>
        <taxon>Bacillati</taxon>
        <taxon>Bacillota</taxon>
        <taxon>Bacilli</taxon>
        <taxon>Bacillales</taxon>
        <taxon>Bacillaceae</taxon>
        <taxon>Virgibacillus</taxon>
    </lineage>
</organism>
<gene>
    <name evidence="1" type="ORF">J2Z83_000914</name>
</gene>
<dbReference type="InterPro" id="IPR011990">
    <property type="entry name" value="TPR-like_helical_dom_sf"/>
</dbReference>
<dbReference type="RefSeq" id="WP_209462040.1">
    <property type="nucleotide sequence ID" value="NZ_CP110224.1"/>
</dbReference>
<keyword evidence="2" id="KW-1185">Reference proteome</keyword>
<evidence type="ECO:0000313" key="2">
    <source>
        <dbReference type="Proteomes" id="UP001519345"/>
    </source>
</evidence>
<evidence type="ECO:0000313" key="1">
    <source>
        <dbReference type="EMBL" id="MBP1968820.1"/>
    </source>
</evidence>
<proteinExistence type="predicted"/>
<protein>
    <submittedName>
        <fullName evidence="1">Tetratricopeptide (TPR) repeat protein</fullName>
    </submittedName>
</protein>
<dbReference type="EMBL" id="JAGGKX010000003">
    <property type="protein sequence ID" value="MBP1968820.1"/>
    <property type="molecule type" value="Genomic_DNA"/>
</dbReference>
<dbReference type="Gene3D" id="1.25.40.10">
    <property type="entry name" value="Tetratricopeptide repeat domain"/>
    <property type="match status" value="1"/>
</dbReference>
<sequence>MENESEFDNVILFPKWKKTLEEESLQALKEKKYETALLKLNKLLSYQVNNHEIIIAKLICLMELERHGEAQDMCEALLNIKDENYYHYVHIYLTILFQTNQYELLMEQVEQDLRNEDLPAVIKEQFQQLYDMSDQMKNDVTMEKTTVYLDELNQAIDDNKHVEQWRIIQNLRKTKAQSSSDIIKYLMNEKVHPVTKTAMFQWLQDQEITYEVDIHKLDSQIRVVPANILDIASHSIVKQTLLQISELEQKDPSLFILLKQILYRYAYVRYPIMPPNDDVVHIAEALKHIGQEYVDIHIKKGERRSDIIIHYTEEIKACETLYMSMIED</sequence>
<dbReference type="Proteomes" id="UP001519345">
    <property type="component" value="Unassembled WGS sequence"/>
</dbReference>
<name>A0ABS4ID50_9BACI</name>
<dbReference type="SUPFAM" id="SSF116965">
    <property type="entry name" value="Hypothetical protein MPN330"/>
    <property type="match status" value="1"/>
</dbReference>
<accession>A0ABS4ID50</accession>
<comment type="caution">
    <text evidence="1">The sequence shown here is derived from an EMBL/GenBank/DDBJ whole genome shotgun (WGS) entry which is preliminary data.</text>
</comment>
<reference evidence="1 2" key="1">
    <citation type="submission" date="2021-03" db="EMBL/GenBank/DDBJ databases">
        <title>Genomic Encyclopedia of Type Strains, Phase IV (KMG-IV): sequencing the most valuable type-strain genomes for metagenomic binning, comparative biology and taxonomic classification.</title>
        <authorList>
            <person name="Goeker M."/>
        </authorList>
    </citation>
    <scope>NUCLEOTIDE SEQUENCE [LARGE SCALE GENOMIC DNA]</scope>
    <source>
        <strain evidence="1 2">DSM 25609</strain>
    </source>
</reference>